<name>A0A2P7UTE9_9BACL</name>
<dbReference type="Proteomes" id="UP000240419">
    <property type="component" value="Unassembled WGS sequence"/>
</dbReference>
<protein>
    <submittedName>
        <fullName evidence="10">Cytochrome C551</fullName>
    </submittedName>
</protein>
<feature type="binding site" description="covalent" evidence="6">
    <location>
        <position position="48"/>
    </location>
    <ligand>
        <name>heme c</name>
        <dbReference type="ChEBI" id="CHEBI:61717"/>
    </ligand>
</feature>
<evidence type="ECO:0000256" key="3">
    <source>
        <dbReference type="ARBA" id="ARBA00022723"/>
    </source>
</evidence>
<organism evidence="10 11">
    <name type="scientific">Brevibacillus fortis</name>
    <dbReference type="NCBI Taxonomy" id="2126352"/>
    <lineage>
        <taxon>Bacteria</taxon>
        <taxon>Bacillati</taxon>
        <taxon>Bacillota</taxon>
        <taxon>Bacilli</taxon>
        <taxon>Bacillales</taxon>
        <taxon>Paenibacillaceae</taxon>
        <taxon>Brevibacillus</taxon>
    </lineage>
</organism>
<dbReference type="InterPro" id="IPR051811">
    <property type="entry name" value="Cytochrome_c550/c551-like"/>
</dbReference>
<dbReference type="InterPro" id="IPR012218">
    <property type="entry name" value="Cyt_c_BACSU-c550-type"/>
</dbReference>
<keyword evidence="5 7" id="KW-0408">Iron</keyword>
<evidence type="ECO:0000313" key="11">
    <source>
        <dbReference type="Proteomes" id="UP000240419"/>
    </source>
</evidence>
<evidence type="ECO:0000256" key="4">
    <source>
        <dbReference type="ARBA" id="ARBA00022982"/>
    </source>
</evidence>
<dbReference type="PANTHER" id="PTHR37823">
    <property type="entry name" value="CYTOCHROME C-553-LIKE"/>
    <property type="match status" value="1"/>
</dbReference>
<evidence type="ECO:0000259" key="9">
    <source>
        <dbReference type="PROSITE" id="PS51007"/>
    </source>
</evidence>
<feature type="domain" description="Cytochrome c" evidence="9">
    <location>
        <begin position="31"/>
        <end position="107"/>
    </location>
</feature>
<dbReference type="PROSITE" id="PS51007">
    <property type="entry name" value="CYTC"/>
    <property type="match status" value="1"/>
</dbReference>
<evidence type="ECO:0000256" key="1">
    <source>
        <dbReference type="ARBA" id="ARBA00022448"/>
    </source>
</evidence>
<evidence type="ECO:0000256" key="2">
    <source>
        <dbReference type="ARBA" id="ARBA00022617"/>
    </source>
</evidence>
<dbReference type="Gene3D" id="1.10.760.10">
    <property type="entry name" value="Cytochrome c-like domain"/>
    <property type="match status" value="1"/>
</dbReference>
<feature type="chain" id="PRO_5015111988" evidence="8">
    <location>
        <begin position="24"/>
        <end position="108"/>
    </location>
</feature>
<evidence type="ECO:0000256" key="8">
    <source>
        <dbReference type="SAM" id="SignalP"/>
    </source>
</evidence>
<evidence type="ECO:0000256" key="5">
    <source>
        <dbReference type="ARBA" id="ARBA00023004"/>
    </source>
</evidence>
<dbReference type="PIRSF" id="PIRSF000025">
    <property type="entry name" value="Cytc_Bsub_c550"/>
    <property type="match status" value="1"/>
</dbReference>
<dbReference type="InterPro" id="IPR009056">
    <property type="entry name" value="Cyt_c-like_dom"/>
</dbReference>
<feature type="binding site" description="axial binding residue" evidence="7">
    <location>
        <position position="84"/>
    </location>
    <ligand>
        <name>heme c</name>
        <dbReference type="ChEBI" id="CHEBI:61717"/>
    </ligand>
    <ligandPart>
        <name>Fe</name>
        <dbReference type="ChEBI" id="CHEBI:18248"/>
    </ligandPart>
</feature>
<proteinExistence type="predicted"/>
<reference evidence="10 11" key="1">
    <citation type="submission" date="2018-03" db="EMBL/GenBank/DDBJ databases">
        <title>Brevisbacillus phylogenomics.</title>
        <authorList>
            <person name="Dunlap C."/>
        </authorList>
    </citation>
    <scope>NUCLEOTIDE SEQUENCE [LARGE SCALE GENOMIC DNA]</scope>
    <source>
        <strain evidence="10 11">NRRL NRS-1210</strain>
    </source>
</reference>
<comment type="caution">
    <text evidence="10">The sequence shown here is derived from an EMBL/GenBank/DDBJ whole genome shotgun (WGS) entry which is preliminary data.</text>
</comment>
<dbReference type="SUPFAM" id="SSF46626">
    <property type="entry name" value="Cytochrome c"/>
    <property type="match status" value="1"/>
</dbReference>
<sequence>MKAIKYLMIGSLFLVATACSSGATEEQTEVADADKSAMKLYKNNCMSCHGNDLSGRVGPGLQQVGSKMTEEKLVEIITVGANGMPGYENVLSAEEIGQLAKWLSEKKE</sequence>
<keyword evidence="4" id="KW-0249">Electron transport</keyword>
<evidence type="ECO:0000256" key="6">
    <source>
        <dbReference type="PIRSR" id="PIRSR000025-1"/>
    </source>
</evidence>
<evidence type="ECO:0000313" key="10">
    <source>
        <dbReference type="EMBL" id="PSJ90123.1"/>
    </source>
</evidence>
<comment type="PTM">
    <text evidence="6">Binds 1 heme c group covalently per subunit.</text>
</comment>
<keyword evidence="1" id="KW-0813">Transport</keyword>
<dbReference type="RefSeq" id="WP_106840889.1">
    <property type="nucleotide sequence ID" value="NZ_JARMEZ010000006.1"/>
</dbReference>
<dbReference type="GO" id="GO:0005506">
    <property type="term" value="F:iron ion binding"/>
    <property type="evidence" value="ECO:0007669"/>
    <property type="project" value="InterPro"/>
</dbReference>
<dbReference type="GO" id="GO:0009055">
    <property type="term" value="F:electron transfer activity"/>
    <property type="evidence" value="ECO:0007669"/>
    <property type="project" value="InterPro"/>
</dbReference>
<accession>A0A2P7UTE9</accession>
<dbReference type="PANTHER" id="PTHR37823:SF4">
    <property type="entry name" value="MENAQUINOL-CYTOCHROME C REDUCTASE CYTOCHROME B_C SUBUNIT"/>
    <property type="match status" value="1"/>
</dbReference>
<dbReference type="GO" id="GO:0016020">
    <property type="term" value="C:membrane"/>
    <property type="evidence" value="ECO:0007669"/>
    <property type="project" value="InterPro"/>
</dbReference>
<feature type="signal peptide" evidence="8">
    <location>
        <begin position="1"/>
        <end position="23"/>
    </location>
</feature>
<dbReference type="AlphaFoldDB" id="A0A2P7UTE9"/>
<keyword evidence="11" id="KW-1185">Reference proteome</keyword>
<gene>
    <name evidence="10" type="ORF">C7R93_22355</name>
</gene>
<keyword evidence="3 7" id="KW-0479">Metal-binding</keyword>
<feature type="binding site" description="axial binding residue" evidence="7">
    <location>
        <position position="49"/>
    </location>
    <ligand>
        <name>heme c</name>
        <dbReference type="ChEBI" id="CHEBI:61717"/>
    </ligand>
    <ligandPart>
        <name>Fe</name>
        <dbReference type="ChEBI" id="CHEBI:18248"/>
    </ligandPart>
</feature>
<evidence type="ECO:0000256" key="7">
    <source>
        <dbReference type="PIRSR" id="PIRSR000025-2"/>
    </source>
</evidence>
<dbReference type="OrthoDB" id="7933886at2"/>
<keyword evidence="2 6" id="KW-0349">Heme</keyword>
<dbReference type="Pfam" id="PF13442">
    <property type="entry name" value="Cytochrome_CBB3"/>
    <property type="match status" value="1"/>
</dbReference>
<keyword evidence="8" id="KW-0732">Signal</keyword>
<dbReference type="GO" id="GO:0020037">
    <property type="term" value="F:heme binding"/>
    <property type="evidence" value="ECO:0007669"/>
    <property type="project" value="InterPro"/>
</dbReference>
<feature type="binding site" description="covalent" evidence="6">
    <location>
        <position position="45"/>
    </location>
    <ligand>
        <name>heme c</name>
        <dbReference type="ChEBI" id="CHEBI:61717"/>
    </ligand>
</feature>
<dbReference type="InterPro" id="IPR036909">
    <property type="entry name" value="Cyt_c-like_dom_sf"/>
</dbReference>
<dbReference type="PROSITE" id="PS51257">
    <property type="entry name" value="PROKAR_LIPOPROTEIN"/>
    <property type="match status" value="1"/>
</dbReference>
<dbReference type="EMBL" id="PXZM01000038">
    <property type="protein sequence ID" value="PSJ90123.1"/>
    <property type="molecule type" value="Genomic_DNA"/>
</dbReference>